<organism evidence="1 2">
    <name type="scientific">Aspergillus kawachii</name>
    <name type="common">White koji mold</name>
    <name type="synonym">Aspergillus awamori var. kawachi</name>
    <dbReference type="NCBI Taxonomy" id="1069201"/>
    <lineage>
        <taxon>Eukaryota</taxon>
        <taxon>Fungi</taxon>
        <taxon>Dikarya</taxon>
        <taxon>Ascomycota</taxon>
        <taxon>Pezizomycotina</taxon>
        <taxon>Eurotiomycetes</taxon>
        <taxon>Eurotiomycetidae</taxon>
        <taxon>Eurotiales</taxon>
        <taxon>Aspergillaceae</taxon>
        <taxon>Aspergillus</taxon>
        <taxon>Aspergillus subgen. Circumdati</taxon>
    </lineage>
</organism>
<reference evidence="2" key="2">
    <citation type="submission" date="2016-02" db="EMBL/GenBank/DDBJ databases">
        <title>Genome sequencing of Aspergillus luchuensis NBRC 4314.</title>
        <authorList>
            <person name="Yamada O."/>
        </authorList>
    </citation>
    <scope>NUCLEOTIDE SEQUENCE [LARGE SCALE GENOMIC DNA]</scope>
    <source>
        <strain evidence="2">RIB 2604</strain>
    </source>
</reference>
<dbReference type="EMBL" id="BCWF01000006">
    <property type="protein sequence ID" value="GAT19945.1"/>
    <property type="molecule type" value="Genomic_DNA"/>
</dbReference>
<dbReference type="VEuPathDB" id="FungiDB:ASPFODRAFT_203172"/>
<sequence length="96" mass="10736">MQVLMQLSRQAQSGLSRFPAPRTAAMDLDLVLIVRFPGVTTTAGRLPWKILPVTQRLPSIHTQRALSSNRQAWSAIDLIEVWVFFTYNGMATPLAI</sequence>
<accession>A0A146F169</accession>
<reference evidence="1 2" key="1">
    <citation type="journal article" date="2016" name="DNA Res.">
        <title>Genome sequence of Aspergillus luchuensis NBRC 4314.</title>
        <authorList>
            <person name="Yamada O."/>
            <person name="Machida M."/>
            <person name="Hosoyama A."/>
            <person name="Goto M."/>
            <person name="Takahashi T."/>
            <person name="Futagami T."/>
            <person name="Yamagata Y."/>
            <person name="Takeuchi M."/>
            <person name="Kobayashi T."/>
            <person name="Koike H."/>
            <person name="Abe K."/>
            <person name="Asai K."/>
            <person name="Arita M."/>
            <person name="Fujita N."/>
            <person name="Fukuda K."/>
            <person name="Higa K."/>
            <person name="Horikawa H."/>
            <person name="Ishikawa T."/>
            <person name="Jinno K."/>
            <person name="Kato Y."/>
            <person name="Kirimura K."/>
            <person name="Mizutani O."/>
            <person name="Nakasone K."/>
            <person name="Sano M."/>
            <person name="Shiraishi Y."/>
            <person name="Tsukahara M."/>
            <person name="Gomi K."/>
        </authorList>
    </citation>
    <scope>NUCLEOTIDE SEQUENCE [LARGE SCALE GENOMIC DNA]</scope>
    <source>
        <strain evidence="1 2">RIB 2604</strain>
    </source>
</reference>
<comment type="caution">
    <text evidence="1">The sequence shown here is derived from an EMBL/GenBank/DDBJ whole genome shotgun (WGS) entry which is preliminary data.</text>
</comment>
<evidence type="ECO:0000313" key="2">
    <source>
        <dbReference type="Proteomes" id="UP000075230"/>
    </source>
</evidence>
<proteinExistence type="predicted"/>
<evidence type="ECO:0000313" key="1">
    <source>
        <dbReference type="EMBL" id="GAT19945.1"/>
    </source>
</evidence>
<name>A0A146F169_ASPKA</name>
<dbReference type="AlphaFoldDB" id="A0A146F169"/>
<protein>
    <submittedName>
        <fullName evidence="1">Similar to An07g06370</fullName>
    </submittedName>
</protein>
<dbReference type="Proteomes" id="UP000075230">
    <property type="component" value="Unassembled WGS sequence"/>
</dbReference>
<gene>
    <name evidence="1" type="ORF">RIB2604_00605280</name>
</gene>